<dbReference type="STRING" id="94208.A0A2S4KZ94"/>
<reference evidence="1 2" key="1">
    <citation type="submission" date="2018-01" db="EMBL/GenBank/DDBJ databases">
        <title>Harnessing the power of phylogenomics to disentangle the directionality and signatures of interkingdom host jumping in the parasitic fungal genus Tolypocladium.</title>
        <authorList>
            <person name="Quandt C.A."/>
            <person name="Patterson W."/>
            <person name="Spatafora J.W."/>
        </authorList>
    </citation>
    <scope>NUCLEOTIDE SEQUENCE [LARGE SCALE GENOMIC DNA]</scope>
    <source>
        <strain evidence="1 2">NRBC 100945</strain>
    </source>
</reference>
<dbReference type="Proteomes" id="UP000237481">
    <property type="component" value="Unassembled WGS sequence"/>
</dbReference>
<dbReference type="InterPro" id="IPR022025">
    <property type="entry name" value="Amidoligase_2"/>
</dbReference>
<dbReference type="AlphaFoldDB" id="A0A2S4KZ94"/>
<sequence>MSHTHRQDITFGLELEFLTPSCDGYVYEDGPAYHAPTRKALALELRQLTHGLGIAAECNHDIGCFCAVCMHAPAKDVSPGMRVFNAGPSDQVSYVRPCHQFFLIQKEDLVSPQAKGPWRGIEITTPVFNMSELSAGLPQTKQVVSALRNMDLDIAANRSCGLHVHVGLRAGLRLTLAKKLVTLVMLMELPLILPLCPASRRESPFTSLITEKSRFVVRRLDLDEMASALRAEGPEMREHWPWTLGDSTATAWNGGDPVALQGTMRLIWHSRSLRELAEGLCKRASTRTALAIRLRSPDGVQVEPSSVDPDGNAFDFEGTQSTFEFRYPQMSFDMPFIKNWAELCCKLVEIATLDAPAFKAKLQGLVCALSAAKASGNTEWETILGAIGLGHQVPEWREQLRRHAGGEEISHLGEGGILLPE</sequence>
<organism evidence="1 2">
    <name type="scientific">Tolypocladium paradoxum</name>
    <dbReference type="NCBI Taxonomy" id="94208"/>
    <lineage>
        <taxon>Eukaryota</taxon>
        <taxon>Fungi</taxon>
        <taxon>Dikarya</taxon>
        <taxon>Ascomycota</taxon>
        <taxon>Pezizomycotina</taxon>
        <taxon>Sordariomycetes</taxon>
        <taxon>Hypocreomycetidae</taxon>
        <taxon>Hypocreales</taxon>
        <taxon>Ophiocordycipitaceae</taxon>
        <taxon>Tolypocladium</taxon>
    </lineage>
</organism>
<dbReference type="PANTHER" id="PTHR36847:SF1">
    <property type="entry name" value="AMIDOLIGASE ENZYME"/>
    <property type="match status" value="1"/>
</dbReference>
<evidence type="ECO:0008006" key="3">
    <source>
        <dbReference type="Google" id="ProtNLM"/>
    </source>
</evidence>
<dbReference type="OrthoDB" id="412402at2759"/>
<evidence type="ECO:0000313" key="1">
    <source>
        <dbReference type="EMBL" id="POR35511.1"/>
    </source>
</evidence>
<evidence type="ECO:0000313" key="2">
    <source>
        <dbReference type="Proteomes" id="UP000237481"/>
    </source>
</evidence>
<dbReference type="EMBL" id="PKSG01000435">
    <property type="protein sequence ID" value="POR35511.1"/>
    <property type="molecule type" value="Genomic_DNA"/>
</dbReference>
<dbReference type="Pfam" id="PF12224">
    <property type="entry name" value="Amidoligase_2"/>
    <property type="match status" value="1"/>
</dbReference>
<comment type="caution">
    <text evidence="1">The sequence shown here is derived from an EMBL/GenBank/DDBJ whole genome shotgun (WGS) entry which is preliminary data.</text>
</comment>
<proteinExistence type="predicted"/>
<protein>
    <recommendedName>
        <fullName evidence="3">Amidoligase enzyme</fullName>
    </recommendedName>
</protein>
<name>A0A2S4KZ94_9HYPO</name>
<dbReference type="PANTHER" id="PTHR36847">
    <property type="entry name" value="AMIDOLIGASE ENZYME"/>
    <property type="match status" value="1"/>
</dbReference>
<gene>
    <name evidence="1" type="ORF">TPAR_04290</name>
</gene>
<accession>A0A2S4KZ94</accession>
<keyword evidence="2" id="KW-1185">Reference proteome</keyword>